<feature type="transmembrane region" description="Helical" evidence="1">
    <location>
        <begin position="233"/>
        <end position="252"/>
    </location>
</feature>
<sequence>MLGLTRSAARGYSLRIAQATPDTRDRAIDGLRAAAILGVVGGHWLVTALTVRSDGSLRIDSPLRYLGGFAPASWLFETLGLFFLVGGFAAAKSLERHGPDTGAWVRRRMARLLTPVLAATVALAAALPAASLAGVAGGTLRTWTVLFVQPLWFIAVYAAVTALTPFAMRLDDRLGAWAALPFLAAVAAVDLIRYGPWAAGAPGWVGFLTVLPAWLFMYQLGVAWARGRLGRRAAAWLVAGGAALFAVLVGALDYPASMVGVPGAARSNSSPPSLLVPALAAVQAGAALLVRDRLDGLLRRRPALWAAVATVNLYALAIFCWHLTAVVLMSLGAQQLGGVAGLTTRPDTATWVGARLVWLPLLGLVLVGLVALAGRLERLTSAHRVLAGVAAAGFTAYALAVY</sequence>
<dbReference type="EMBL" id="BLPF01000001">
    <property type="protein sequence ID" value="GFJ77672.1"/>
    <property type="molecule type" value="Genomic_DNA"/>
</dbReference>
<feature type="transmembrane region" description="Helical" evidence="1">
    <location>
        <begin position="351"/>
        <end position="373"/>
    </location>
</feature>
<accession>A0A6V8JY55</accession>
<dbReference type="Proteomes" id="UP000482800">
    <property type="component" value="Unassembled WGS sequence"/>
</dbReference>
<feature type="transmembrane region" description="Helical" evidence="1">
    <location>
        <begin position="174"/>
        <end position="195"/>
    </location>
</feature>
<keyword evidence="1" id="KW-0472">Membrane</keyword>
<dbReference type="AlphaFoldDB" id="A0A6V8JY55"/>
<reference evidence="3 4" key="1">
    <citation type="submission" date="2020-03" db="EMBL/GenBank/DDBJ databases">
        <title>Whole genome shotgun sequence of Phytohabitans houttuyneae NBRC 108639.</title>
        <authorList>
            <person name="Komaki H."/>
            <person name="Tamura T."/>
        </authorList>
    </citation>
    <scope>NUCLEOTIDE SEQUENCE [LARGE SCALE GENOMIC DNA]</scope>
    <source>
        <strain evidence="3 4">NBRC 108639</strain>
    </source>
</reference>
<gene>
    <name evidence="3" type="ORF">Phou_018520</name>
</gene>
<evidence type="ECO:0000313" key="4">
    <source>
        <dbReference type="Proteomes" id="UP000482800"/>
    </source>
</evidence>
<evidence type="ECO:0000259" key="2">
    <source>
        <dbReference type="Pfam" id="PF01757"/>
    </source>
</evidence>
<proteinExistence type="predicted"/>
<dbReference type="GO" id="GO:0016747">
    <property type="term" value="F:acyltransferase activity, transferring groups other than amino-acyl groups"/>
    <property type="evidence" value="ECO:0007669"/>
    <property type="project" value="InterPro"/>
</dbReference>
<feature type="transmembrane region" description="Helical" evidence="1">
    <location>
        <begin position="33"/>
        <end position="51"/>
    </location>
</feature>
<feature type="transmembrane region" description="Helical" evidence="1">
    <location>
        <begin position="201"/>
        <end position="221"/>
    </location>
</feature>
<evidence type="ECO:0000256" key="1">
    <source>
        <dbReference type="SAM" id="Phobius"/>
    </source>
</evidence>
<dbReference type="Pfam" id="PF01757">
    <property type="entry name" value="Acyl_transf_3"/>
    <property type="match status" value="1"/>
</dbReference>
<feature type="transmembrane region" description="Helical" evidence="1">
    <location>
        <begin position="112"/>
        <end position="135"/>
    </location>
</feature>
<feature type="transmembrane region" description="Helical" evidence="1">
    <location>
        <begin position="71"/>
        <end position="91"/>
    </location>
</feature>
<feature type="transmembrane region" description="Helical" evidence="1">
    <location>
        <begin position="303"/>
        <end position="331"/>
    </location>
</feature>
<feature type="transmembrane region" description="Helical" evidence="1">
    <location>
        <begin position="385"/>
        <end position="401"/>
    </location>
</feature>
<evidence type="ECO:0000313" key="3">
    <source>
        <dbReference type="EMBL" id="GFJ77672.1"/>
    </source>
</evidence>
<reference evidence="3 4" key="2">
    <citation type="submission" date="2020-03" db="EMBL/GenBank/DDBJ databases">
        <authorList>
            <person name="Ichikawa N."/>
            <person name="Kimura A."/>
            <person name="Kitahashi Y."/>
            <person name="Uohara A."/>
        </authorList>
    </citation>
    <scope>NUCLEOTIDE SEQUENCE [LARGE SCALE GENOMIC DNA]</scope>
    <source>
        <strain evidence="3 4">NBRC 108639</strain>
    </source>
</reference>
<feature type="transmembrane region" description="Helical" evidence="1">
    <location>
        <begin position="272"/>
        <end position="291"/>
    </location>
</feature>
<name>A0A6V8JY55_9ACTN</name>
<keyword evidence="1" id="KW-1133">Transmembrane helix</keyword>
<keyword evidence="1" id="KW-0812">Transmembrane</keyword>
<keyword evidence="4" id="KW-1185">Reference proteome</keyword>
<dbReference type="InterPro" id="IPR002656">
    <property type="entry name" value="Acyl_transf_3_dom"/>
</dbReference>
<dbReference type="RefSeq" id="WP_173055196.1">
    <property type="nucleotide sequence ID" value="NZ_BAABGO010000018.1"/>
</dbReference>
<organism evidence="3 4">
    <name type="scientific">Phytohabitans houttuyneae</name>
    <dbReference type="NCBI Taxonomy" id="1076126"/>
    <lineage>
        <taxon>Bacteria</taxon>
        <taxon>Bacillati</taxon>
        <taxon>Actinomycetota</taxon>
        <taxon>Actinomycetes</taxon>
        <taxon>Micromonosporales</taxon>
        <taxon>Micromonosporaceae</taxon>
    </lineage>
</organism>
<feature type="transmembrane region" description="Helical" evidence="1">
    <location>
        <begin position="147"/>
        <end position="167"/>
    </location>
</feature>
<comment type="caution">
    <text evidence="3">The sequence shown here is derived from an EMBL/GenBank/DDBJ whole genome shotgun (WGS) entry which is preliminary data.</text>
</comment>
<protein>
    <submittedName>
        <fullName evidence="3">Membrane protein</fullName>
    </submittedName>
</protein>
<feature type="domain" description="Acyltransferase 3" evidence="2">
    <location>
        <begin position="26"/>
        <end position="372"/>
    </location>
</feature>